<evidence type="ECO:0000256" key="1">
    <source>
        <dbReference type="ARBA" id="ARBA00022737"/>
    </source>
</evidence>
<organism evidence="3 4">
    <name type="scientific">Trichoplax adhaerens</name>
    <name type="common">Trichoplax reptans</name>
    <dbReference type="NCBI Taxonomy" id="10228"/>
    <lineage>
        <taxon>Eukaryota</taxon>
        <taxon>Metazoa</taxon>
        <taxon>Placozoa</taxon>
        <taxon>Uniplacotomia</taxon>
        <taxon>Trichoplacea</taxon>
        <taxon>Trichoplacidae</taxon>
        <taxon>Trichoplax</taxon>
    </lineage>
</organism>
<dbReference type="AlphaFoldDB" id="B3S4R5"/>
<evidence type="ECO:0008006" key="5">
    <source>
        <dbReference type="Google" id="ProtNLM"/>
    </source>
</evidence>
<dbReference type="OMA" id="QAKDYHG"/>
<dbReference type="Proteomes" id="UP000009022">
    <property type="component" value="Unassembled WGS sequence"/>
</dbReference>
<dbReference type="EMBL" id="DS985250">
    <property type="protein sequence ID" value="EDV22258.1"/>
    <property type="molecule type" value="Genomic_DNA"/>
</dbReference>
<dbReference type="GeneID" id="6756502"/>
<accession>B3S4R5</accession>
<evidence type="ECO:0000313" key="4">
    <source>
        <dbReference type="Proteomes" id="UP000009022"/>
    </source>
</evidence>
<dbReference type="RefSeq" id="XP_002115413.1">
    <property type="nucleotide sequence ID" value="XM_002115377.1"/>
</dbReference>
<evidence type="ECO:0000313" key="3">
    <source>
        <dbReference type="EMBL" id="EDV22258.1"/>
    </source>
</evidence>
<dbReference type="KEGG" id="tad:TRIADDRAFT_59318"/>
<gene>
    <name evidence="3" type="ORF">TRIADDRAFT_59318</name>
</gene>
<dbReference type="InterPro" id="IPR011990">
    <property type="entry name" value="TPR-like_helical_dom_sf"/>
</dbReference>
<dbReference type="Gene3D" id="1.25.40.10">
    <property type="entry name" value="Tetratricopeptide repeat domain"/>
    <property type="match status" value="1"/>
</dbReference>
<name>B3S4R5_TRIAD</name>
<keyword evidence="2" id="KW-0802">TPR repeat</keyword>
<keyword evidence="4" id="KW-1185">Reference proteome</keyword>
<dbReference type="PANTHER" id="PTHR45641">
    <property type="entry name" value="TETRATRICOPEPTIDE REPEAT PROTEIN (AFU_ORTHOLOGUE AFUA_6G03870)"/>
    <property type="match status" value="1"/>
</dbReference>
<keyword evidence="1" id="KW-0677">Repeat</keyword>
<reference evidence="3 4" key="1">
    <citation type="journal article" date="2008" name="Nature">
        <title>The Trichoplax genome and the nature of placozoans.</title>
        <authorList>
            <person name="Srivastava M."/>
            <person name="Begovic E."/>
            <person name="Chapman J."/>
            <person name="Putnam N.H."/>
            <person name="Hellsten U."/>
            <person name="Kawashima T."/>
            <person name="Kuo A."/>
            <person name="Mitros T."/>
            <person name="Salamov A."/>
            <person name="Carpenter M.L."/>
            <person name="Signorovitch A.Y."/>
            <person name="Moreno M.A."/>
            <person name="Kamm K."/>
            <person name="Grimwood J."/>
            <person name="Schmutz J."/>
            <person name="Shapiro H."/>
            <person name="Grigoriev I.V."/>
            <person name="Buss L.W."/>
            <person name="Schierwater B."/>
            <person name="Dellaporta S.L."/>
            <person name="Rokhsar D.S."/>
        </authorList>
    </citation>
    <scope>NUCLEOTIDE SEQUENCE [LARGE SCALE GENOMIC DNA]</scope>
    <source>
        <strain evidence="3 4">Grell-BS-1999</strain>
    </source>
</reference>
<dbReference type="InParanoid" id="B3S4R5"/>
<dbReference type="OrthoDB" id="6078042at2759"/>
<proteinExistence type="predicted"/>
<evidence type="ECO:0000256" key="2">
    <source>
        <dbReference type="ARBA" id="ARBA00022803"/>
    </source>
</evidence>
<protein>
    <recommendedName>
        <fullName evidence="5">C-terminal of Roc (COR) domain-containing protein</fullName>
    </recommendedName>
</protein>
<dbReference type="InterPro" id="IPR027417">
    <property type="entry name" value="P-loop_NTPase"/>
</dbReference>
<dbReference type="SUPFAM" id="SSF48452">
    <property type="entry name" value="TPR-like"/>
    <property type="match status" value="2"/>
</dbReference>
<dbReference type="CTD" id="6756502"/>
<dbReference type="PANTHER" id="PTHR45641:SF1">
    <property type="entry name" value="AAA+ ATPASE DOMAIN-CONTAINING PROTEIN"/>
    <property type="match status" value="1"/>
</dbReference>
<dbReference type="Gene3D" id="3.40.50.300">
    <property type="entry name" value="P-loop containing nucleotide triphosphate hydrolases"/>
    <property type="match status" value="1"/>
</dbReference>
<dbReference type="PhylomeDB" id="B3S4R5"/>
<dbReference type="HOGENOM" id="CLU_297972_0_0_1"/>
<sequence>MGDSIPPNMKALRQEGIDLYLKKDFTQARLKFQLIFEEMKVLENQVDLAQFRHSLNLDLADTCVQLEQYQQAFEYAETATRIGNSLQDQVRIAEGLDKQGEVKQKLKRSHEDILSDLMKSLQLKSKVKECDGLKLARTYDLLGVENQKNGKFKEALLMFERSLNAKLNAIGCDSEEVGDSYALIGHICDDLGKYLSSDGMYRLALGIYATIFPEHHPKTISAYDGVINARVKLRKFDDALELKQTVDKLRQKARKSNDCFDIPSLYSLYPLSQASPSKPSSCKAKGSIIGEIIRYNTDGVVPVPLIPQQHGGVMIHPKFGEITGFFHTKYFLSYWAYLHEGNCRSDGMRIMLLGSQSAGKSFIAKLLSQDEIMKDILSQTPRVTFYNMANIAGYYPCEHEIRKDYRRELDKKTITGMELIQQSAKLESIRTALVKKANPDAKNGFVVWDPNDEEKYKDSKADAELHNQIQSRINAIRQQYVTVWHFGWRAHQYLSHQPFMPVNGIYILVFNLAQEMDEEVQTRDGYPTSMTYRSVMREWVFSIVDGYPTKKRINVKIGVTHHQLALPIILLVASHGDLIENQDIRRHHFKQFKSNLLSILPSDYKQHIFSTDIIFNCNPDDKSQNAIQERQQCCHQLHKFITVIANCLPFITNPVPIRWYITAAILRLAQDDNVSSSRPGGNQFHGEEVNKIMLLSQVCDMVKNYGIYFGEEDVQNMLLYLHDIGIILYYPNGDDGIVITAIDWYLGILRAFIILDGHRAQNLTIKRCFYNARQAGILEENCIDSVVVRFGAAIFKELIIKSMEMADIICEIKNPDCKDDQRRYFAPQLLDVQAHDFNLSRYQVSEWLYVGYDSQDITYLADGVYDCFLTKFVKEWKNVDVELRDRCAKFYLQDDRYFILIKKQDCHIALRYFYEPSKPSSTNQLDEIKLAISEKRPQNFIREKLEAAAKQRIYRLRQYKCQFYLKCNLCQKLNCLGNKSQQQEISKDGRCSSCKMQFNCQSLIDWSMCN</sequence>